<dbReference type="EMBL" id="KI913135">
    <property type="protein sequence ID" value="ETV76840.1"/>
    <property type="molecule type" value="Genomic_DNA"/>
</dbReference>
<protein>
    <submittedName>
        <fullName evidence="1">Uncharacterized protein</fullName>
    </submittedName>
</protein>
<dbReference type="VEuPathDB" id="FungiDB:H257_09282"/>
<proteinExistence type="predicted"/>
<dbReference type="GeneID" id="20811278"/>
<sequence length="103" mass="10723">MQSPCMSTTGVRPKAHKAVESKLEGGVFMMGGGWRGDENGETCGARSFVGGDTFNRVRGSLRGGVHRPPSIVGVAGFTGVAAPCCLRSFLIKAAPPVFRGTLQ</sequence>
<dbReference type="RefSeq" id="XP_009833751.1">
    <property type="nucleotide sequence ID" value="XM_009835449.1"/>
</dbReference>
<reference evidence="1" key="1">
    <citation type="submission" date="2013-12" db="EMBL/GenBank/DDBJ databases">
        <title>The Genome Sequence of Aphanomyces astaci APO3.</title>
        <authorList>
            <consortium name="The Broad Institute Genomics Platform"/>
            <person name="Russ C."/>
            <person name="Tyler B."/>
            <person name="van West P."/>
            <person name="Dieguez-Uribeondo J."/>
            <person name="Young S.K."/>
            <person name="Zeng Q."/>
            <person name="Gargeya S."/>
            <person name="Fitzgerald M."/>
            <person name="Abouelleil A."/>
            <person name="Alvarado L."/>
            <person name="Chapman S.B."/>
            <person name="Gainer-Dewar J."/>
            <person name="Goldberg J."/>
            <person name="Griggs A."/>
            <person name="Gujja S."/>
            <person name="Hansen M."/>
            <person name="Howarth C."/>
            <person name="Imamovic A."/>
            <person name="Ireland A."/>
            <person name="Larimer J."/>
            <person name="McCowan C."/>
            <person name="Murphy C."/>
            <person name="Pearson M."/>
            <person name="Poon T.W."/>
            <person name="Priest M."/>
            <person name="Roberts A."/>
            <person name="Saif S."/>
            <person name="Shea T."/>
            <person name="Sykes S."/>
            <person name="Wortman J."/>
            <person name="Nusbaum C."/>
            <person name="Birren B."/>
        </authorList>
    </citation>
    <scope>NUCLEOTIDE SEQUENCE [LARGE SCALE GENOMIC DNA]</scope>
    <source>
        <strain evidence="1">APO3</strain>
    </source>
</reference>
<name>W4GAZ1_APHAT</name>
<dbReference type="RefSeq" id="XP_009833752.1">
    <property type="nucleotide sequence ID" value="XM_009835450.1"/>
</dbReference>
<dbReference type="AlphaFoldDB" id="W4GAZ1"/>
<evidence type="ECO:0000313" key="1">
    <source>
        <dbReference type="EMBL" id="ETV76840.1"/>
    </source>
</evidence>
<organism evidence="1">
    <name type="scientific">Aphanomyces astaci</name>
    <name type="common">Crayfish plague agent</name>
    <dbReference type="NCBI Taxonomy" id="112090"/>
    <lineage>
        <taxon>Eukaryota</taxon>
        <taxon>Sar</taxon>
        <taxon>Stramenopiles</taxon>
        <taxon>Oomycota</taxon>
        <taxon>Saprolegniomycetes</taxon>
        <taxon>Saprolegniales</taxon>
        <taxon>Verrucalvaceae</taxon>
        <taxon>Aphanomyces</taxon>
    </lineage>
</organism>
<accession>W4GAZ1</accession>
<dbReference type="EMBL" id="KI913135">
    <property type="protein sequence ID" value="ETV76839.1"/>
    <property type="molecule type" value="Genomic_DNA"/>
</dbReference>
<gene>
    <name evidence="1" type="ORF">H257_09282</name>
</gene>